<evidence type="ECO:0000256" key="1">
    <source>
        <dbReference type="ARBA" id="ARBA00004127"/>
    </source>
</evidence>
<evidence type="ECO:0000313" key="7">
    <source>
        <dbReference type="EMBL" id="KTA99258.1"/>
    </source>
</evidence>
<feature type="transmembrane region" description="Helical" evidence="5">
    <location>
        <begin position="254"/>
        <end position="271"/>
    </location>
</feature>
<evidence type="ECO:0000256" key="5">
    <source>
        <dbReference type="SAM" id="Phobius"/>
    </source>
</evidence>
<evidence type="ECO:0000259" key="6">
    <source>
        <dbReference type="Pfam" id="PF10277"/>
    </source>
</evidence>
<dbReference type="EMBL" id="LLZZ01000146">
    <property type="protein sequence ID" value="KTA99258.1"/>
    <property type="molecule type" value="Genomic_DNA"/>
</dbReference>
<dbReference type="Proteomes" id="UP000054886">
    <property type="component" value="Unassembled WGS sequence"/>
</dbReference>
<sequence>MIGRPGNWFFVVPWIAFIPWYGMLITMLVCWAAQGHPIYWFMHTEQFPVYISDIGATNLRPLFISCAGWQGLGYVITVACEFFQRSGHWPGFLRSSSNKDYSKVEYHETILSKKYFMPPYYTRHERNLIFAAVILGGLGEVALLMCTIFSTALYHHVHLSMVGVFVVLMFFSVCCQTAQYFMMGRRYALFHPLSSENPGAIQALKWYQLAGYKYNKFIISASMKVVWLALAVVWAICFAAISDNSKSACFEWLLAFWFGVLFMIISWDFYMGGRYMYSKYFHQIEAIHGYYKYDSEISSSKESSFASTISEAKLEDSADADEININNQV</sequence>
<dbReference type="VEuPathDB" id="FungiDB:GVI51_L12837"/>
<gene>
    <name evidence="8" type="ORF">AO440_004851</name>
    <name evidence="7" type="ORF">AO440_005039</name>
</gene>
<comment type="subcellular location">
    <subcellularLocation>
        <location evidence="1">Endomembrane system</location>
        <topology evidence="1">Multi-pass membrane protein</topology>
    </subcellularLocation>
</comment>
<dbReference type="PANTHER" id="PTHR21324:SF2">
    <property type="entry name" value="EG:22E5.9 PROTEIN"/>
    <property type="match status" value="1"/>
</dbReference>
<reference evidence="7 9" key="1">
    <citation type="submission" date="2015-10" db="EMBL/GenBank/DDBJ databases">
        <title>Draft genomes sequences of Candida glabrata isolates 1A, 1B, 2A, 2B, 3A and 3B.</title>
        <authorList>
            <person name="Haavelsrud O.E."/>
            <person name="Gaustad P."/>
        </authorList>
    </citation>
    <scope>NUCLEOTIDE SEQUENCE [LARGE SCALE GENOMIC DNA]</scope>
    <source>
        <strain evidence="7">910700640</strain>
    </source>
</reference>
<feature type="transmembrane region" description="Helical" evidence="5">
    <location>
        <begin position="159"/>
        <end position="181"/>
    </location>
</feature>
<dbReference type="InterPro" id="IPR019402">
    <property type="entry name" value="CWH43_N"/>
</dbReference>
<evidence type="ECO:0000256" key="4">
    <source>
        <dbReference type="ARBA" id="ARBA00023136"/>
    </source>
</evidence>
<dbReference type="InterPro" id="IPR050911">
    <property type="entry name" value="DRAM/TMEM150_Autophagy_Mod"/>
</dbReference>
<keyword evidence="3 5" id="KW-1133">Transmembrane helix</keyword>
<dbReference type="GO" id="GO:0005886">
    <property type="term" value="C:plasma membrane"/>
    <property type="evidence" value="ECO:0007669"/>
    <property type="project" value="TreeGrafter"/>
</dbReference>
<dbReference type="VEuPathDB" id="FungiDB:CAGL0L12892g"/>
<dbReference type="GO" id="GO:0012505">
    <property type="term" value="C:endomembrane system"/>
    <property type="evidence" value="ECO:0007669"/>
    <property type="project" value="UniProtKB-SubCell"/>
</dbReference>
<evidence type="ECO:0000313" key="8">
    <source>
        <dbReference type="EMBL" id="KTB02832.1"/>
    </source>
</evidence>
<evidence type="ECO:0000313" key="9">
    <source>
        <dbReference type="Proteomes" id="UP000054886"/>
    </source>
</evidence>
<dbReference type="VEuPathDB" id="FungiDB:GWK60_L16819"/>
<proteinExistence type="predicted"/>
<keyword evidence="2 5" id="KW-0812">Transmembrane</keyword>
<comment type="caution">
    <text evidence="7">The sequence shown here is derived from an EMBL/GenBank/DDBJ whole genome shotgun (WGS) entry which is preliminary data.</text>
</comment>
<feature type="domain" description="CWH43-like N-terminal" evidence="6">
    <location>
        <begin position="9"/>
        <end position="271"/>
    </location>
</feature>
<dbReference type="AlphaFoldDB" id="A0A0W0CI73"/>
<dbReference type="EMBL" id="LLZZ01000122">
    <property type="protein sequence ID" value="KTB02832.1"/>
    <property type="molecule type" value="Genomic_DNA"/>
</dbReference>
<dbReference type="Pfam" id="PF10277">
    <property type="entry name" value="Frag1"/>
    <property type="match status" value="1"/>
</dbReference>
<feature type="transmembrane region" description="Helical" evidence="5">
    <location>
        <begin position="128"/>
        <end position="153"/>
    </location>
</feature>
<protein>
    <submittedName>
        <fullName evidence="7">Protein SFK1</fullName>
    </submittedName>
</protein>
<feature type="transmembrane region" description="Helical" evidence="5">
    <location>
        <begin position="12"/>
        <end position="33"/>
    </location>
</feature>
<evidence type="ECO:0000256" key="3">
    <source>
        <dbReference type="ARBA" id="ARBA00022989"/>
    </source>
</evidence>
<evidence type="ECO:0000256" key="2">
    <source>
        <dbReference type="ARBA" id="ARBA00022692"/>
    </source>
</evidence>
<feature type="transmembrane region" description="Helical" evidence="5">
    <location>
        <begin position="225"/>
        <end position="242"/>
    </location>
</feature>
<accession>A0A0W0CI73</accession>
<dbReference type="PANTHER" id="PTHR21324">
    <property type="entry name" value="FASTING-INDUCIBLE INTEGRAL MEMBRANE PROTEIN TM6P1-RELATED"/>
    <property type="match status" value="1"/>
</dbReference>
<dbReference type="VEuPathDB" id="FungiDB:B1J91_L12892g"/>
<name>A0A0W0CI73_CANGB</name>
<keyword evidence="4 5" id="KW-0472">Membrane</keyword>
<organism evidence="7 9">
    <name type="scientific">Candida glabrata</name>
    <name type="common">Yeast</name>
    <name type="synonym">Torulopsis glabrata</name>
    <dbReference type="NCBI Taxonomy" id="5478"/>
    <lineage>
        <taxon>Eukaryota</taxon>
        <taxon>Fungi</taxon>
        <taxon>Dikarya</taxon>
        <taxon>Ascomycota</taxon>
        <taxon>Saccharomycotina</taxon>
        <taxon>Saccharomycetes</taxon>
        <taxon>Saccharomycetales</taxon>
        <taxon>Saccharomycetaceae</taxon>
        <taxon>Nakaseomyces</taxon>
    </lineage>
</organism>